<dbReference type="GO" id="GO:0004843">
    <property type="term" value="F:cysteine-type deubiquitinase activity"/>
    <property type="evidence" value="ECO:0007669"/>
    <property type="project" value="UniProtKB-EC"/>
</dbReference>
<evidence type="ECO:0000313" key="10">
    <source>
        <dbReference type="EMBL" id="TPX76260.1"/>
    </source>
</evidence>
<keyword evidence="7" id="KW-0788">Thiol protease</keyword>
<comment type="caution">
    <text evidence="10">The sequence shown here is derived from an EMBL/GenBank/DDBJ whole genome shotgun (WGS) entry which is preliminary data.</text>
</comment>
<feature type="compositionally biased region" description="Basic and acidic residues" evidence="8">
    <location>
        <begin position="49"/>
        <end position="60"/>
    </location>
</feature>
<protein>
    <recommendedName>
        <fullName evidence="3">ubiquitinyl hydrolase 1</fullName>
        <ecNumber evidence="3">3.4.19.12</ecNumber>
    </recommendedName>
</protein>
<feature type="region of interest" description="Disordered" evidence="8">
    <location>
        <begin position="333"/>
        <end position="355"/>
    </location>
</feature>
<feature type="region of interest" description="Disordered" evidence="8">
    <location>
        <begin position="44"/>
        <end position="82"/>
    </location>
</feature>
<dbReference type="InterPro" id="IPR028889">
    <property type="entry name" value="USP"/>
</dbReference>
<feature type="region of interest" description="Disordered" evidence="8">
    <location>
        <begin position="508"/>
        <end position="540"/>
    </location>
</feature>
<dbReference type="PANTHER" id="PTHR21646:SF24">
    <property type="entry name" value="UBIQUITIN CARBOXYL-TERMINAL HYDROLASE"/>
    <property type="match status" value="1"/>
</dbReference>
<gene>
    <name evidence="10" type="ORF">CcCBS67573_g02465</name>
</gene>
<reference evidence="10 11" key="1">
    <citation type="journal article" date="2019" name="Sci. Rep.">
        <title>Comparative genomics of chytrid fungi reveal insights into the obligate biotrophic and pathogenic lifestyle of Synchytrium endobioticum.</title>
        <authorList>
            <person name="van de Vossenberg B.T.L.H."/>
            <person name="Warris S."/>
            <person name="Nguyen H.D.T."/>
            <person name="van Gent-Pelzer M.P.E."/>
            <person name="Joly D.L."/>
            <person name="van de Geest H.C."/>
            <person name="Bonants P.J.M."/>
            <person name="Smith D.S."/>
            <person name="Levesque C.A."/>
            <person name="van der Lee T.A.J."/>
        </authorList>
    </citation>
    <scope>NUCLEOTIDE SEQUENCE [LARGE SCALE GENOMIC DNA]</scope>
    <source>
        <strain evidence="10 11">CBS 675.73</strain>
    </source>
</reference>
<feature type="compositionally biased region" description="Polar residues" evidence="8">
    <location>
        <begin position="370"/>
        <end position="387"/>
    </location>
</feature>
<dbReference type="InterPro" id="IPR018200">
    <property type="entry name" value="USP_CS"/>
</dbReference>
<accession>A0A507FKM2</accession>
<feature type="domain" description="USP" evidence="9">
    <location>
        <begin position="401"/>
        <end position="1267"/>
    </location>
</feature>
<dbReference type="GO" id="GO:0006508">
    <property type="term" value="P:proteolysis"/>
    <property type="evidence" value="ECO:0007669"/>
    <property type="project" value="UniProtKB-KW"/>
</dbReference>
<dbReference type="PROSITE" id="PS00972">
    <property type="entry name" value="USP_1"/>
    <property type="match status" value="1"/>
</dbReference>
<dbReference type="InterPro" id="IPR001394">
    <property type="entry name" value="Peptidase_C19_UCH"/>
</dbReference>
<evidence type="ECO:0000256" key="2">
    <source>
        <dbReference type="ARBA" id="ARBA00009085"/>
    </source>
</evidence>
<feature type="region of interest" description="Disordered" evidence="8">
    <location>
        <begin position="596"/>
        <end position="625"/>
    </location>
</feature>
<dbReference type="InterPro" id="IPR050185">
    <property type="entry name" value="Ub_carboxyl-term_hydrolase"/>
</dbReference>
<evidence type="ECO:0000256" key="7">
    <source>
        <dbReference type="ARBA" id="ARBA00022807"/>
    </source>
</evidence>
<feature type="region of interest" description="Disordered" evidence="8">
    <location>
        <begin position="370"/>
        <end position="391"/>
    </location>
</feature>
<evidence type="ECO:0000256" key="8">
    <source>
        <dbReference type="SAM" id="MobiDB-lite"/>
    </source>
</evidence>
<feature type="compositionally biased region" description="Low complexity" evidence="8">
    <location>
        <begin position="514"/>
        <end position="526"/>
    </location>
</feature>
<comment type="catalytic activity">
    <reaction evidence="1">
        <text>Thiol-dependent hydrolysis of ester, thioester, amide, peptide and isopeptide bonds formed by the C-terminal Gly of ubiquitin (a 76-residue protein attached to proteins as an intracellular targeting signal).</text>
        <dbReference type="EC" id="3.4.19.12"/>
    </reaction>
</comment>
<dbReference type="EC" id="3.4.19.12" evidence="3"/>
<sequence length="1458" mass="159491">MAAFVFERGSIACAVGVARNRGSGVDSVDGAAAAQANGISGANGYAGERGAEHPAAHTDKLSLSTNATHKSTATSSDSSSPFPQLQAQMALVNEVHSLSAGPPIVGDSYESHRLSDPCVEALPAHLRLLSPVIAPNSSKPSLSMLWLLAPCQLLVRIHPNLDTSQDFPCPIRISQHSRLSHLMSALNADSAQIFLLACIQVFETINPSLDDPTPFSAFFDSAFLNLPLHTIQSQYFENSDPLVFELLQLDEELVSSASEKPNDAPFVVPVSLYMSQSPDLPIPDTVPNSPSLTVPATAVSAVSKNGNSTSVVSDPINQNSLEKAAHAFASGGNEFGSRACDEPNQKQAPEKQMSSTSTIFDNALDTAETQVSASSITSSPKLNSQESADIHNPDKEPLGICGLKNLGNTCYMNSALQCLLQTRPLISYFLRTHEQLNESIGLKCAPFPESQPSKPGGNADLWTQNLPMAWHRDLNLANPLGSKGGVVKTFSRFVETVYGVSDHPTGSSSIGVLNSAGNGSSRSSVSTLEKDSMVQRGQRGFGRETVNPRVLKKAVSLFNDCFAGSEQQDAQEFLQVILDALHEDLKKRAENGAFAAEEVDRMDEDPSGGAKAANPAGGSTNSLRSAAAEPCLPEVTSPIAEIFQGSLKSNIECMECHASSIKAEPFVLLSLPVSNGPDDPECSQGAEVIISIVNSRNFPGTRVKVRVHPQWTIFDLKKNVAKAFAADHQWPVEALADLRKRVIVYKVDYGRIQKIFRDYESAMDVSTSHVLGRLSGLFISELETPSLGNQILCAGGELKASSYSGREAGVAHVPVYFSGSRKLFIPPLILPLPAQIYVTCQFQENLLQFFDPVQVRLAKRLAYRQAFGKALYNVIFDQLLNSYEMEWMFKKRTDDELTFEVFQAAVEELLLGNPKRCQELIDTNRLFRSIGSASDLVPIENLFTIKWYQGEATRAPVWERDEFYNGTLLRKNPTVLYPVELHEFAVDHENPHLMGFLDDVEVSDPEHLQFLSHDADVGELTNRTERFAMDGESLFLLHFPQPIKEFMSSLADFSPAYNHDSLEGYVYPPPLKEYALETCLREFLREELLGKDDTWFCPTCKDQRQIKKRLDVQSLPEVLIFHFKRFSTSYQGFENSLSAKIEGLVRFPISGLDMSDIVNRGRGERTADGSNEALKQEVEPGEILETSQQDSCAPCQNDTKRASPEQDLYDLYAVSNHFGGLNGGHYTAFVKSVTQNEWFHMDDSKVSPIHEDDIVTSDAYLLFYVRRGAEHKPSVNEAVAHLHRLKTASMEIEAHPPTATTVNSQAHSTEQQNLKQLQEHATTMVSNTPEIVLPATASSPMVGGSGTLTPTRILTSYSSSSSSNGTKRFKMQDSPLFAGERHRSSSWNMSVSTSAMASEPSSPNSAYAVCDGACSKRADIVEVEQAFARDVKVGRVRESSEGLNGSCLNGKRGRSMTD</sequence>
<feature type="compositionally biased region" description="Polar residues" evidence="8">
    <location>
        <begin position="61"/>
        <end position="70"/>
    </location>
</feature>
<dbReference type="PROSITE" id="PS50235">
    <property type="entry name" value="USP_3"/>
    <property type="match status" value="1"/>
</dbReference>
<dbReference type="STRING" id="246404.A0A507FKM2"/>
<evidence type="ECO:0000256" key="1">
    <source>
        <dbReference type="ARBA" id="ARBA00000707"/>
    </source>
</evidence>
<dbReference type="Proteomes" id="UP000320333">
    <property type="component" value="Unassembled WGS sequence"/>
</dbReference>
<evidence type="ECO:0000256" key="4">
    <source>
        <dbReference type="ARBA" id="ARBA00022670"/>
    </source>
</evidence>
<feature type="compositionally biased region" description="Low complexity" evidence="8">
    <location>
        <begin position="71"/>
        <end position="80"/>
    </location>
</feature>
<evidence type="ECO:0000313" key="11">
    <source>
        <dbReference type="Proteomes" id="UP000320333"/>
    </source>
</evidence>
<dbReference type="PANTHER" id="PTHR21646">
    <property type="entry name" value="UBIQUITIN CARBOXYL-TERMINAL HYDROLASE"/>
    <property type="match status" value="1"/>
</dbReference>
<evidence type="ECO:0000256" key="6">
    <source>
        <dbReference type="ARBA" id="ARBA00022801"/>
    </source>
</evidence>
<evidence type="ECO:0000259" key="9">
    <source>
        <dbReference type="PROSITE" id="PS50235"/>
    </source>
</evidence>
<dbReference type="InterPro" id="IPR038765">
    <property type="entry name" value="Papain-like_cys_pep_sf"/>
</dbReference>
<comment type="similarity">
    <text evidence="2">Belongs to the peptidase C19 family.</text>
</comment>
<keyword evidence="4" id="KW-0645">Protease</keyword>
<dbReference type="Pfam" id="PF00443">
    <property type="entry name" value="UCH"/>
    <property type="match status" value="1"/>
</dbReference>
<dbReference type="Gene3D" id="3.90.70.10">
    <property type="entry name" value="Cysteine proteinases"/>
    <property type="match status" value="2"/>
</dbReference>
<evidence type="ECO:0000256" key="5">
    <source>
        <dbReference type="ARBA" id="ARBA00022786"/>
    </source>
</evidence>
<name>A0A507FKM2_9FUNG</name>
<proteinExistence type="inferred from homology"/>
<keyword evidence="6" id="KW-0378">Hydrolase</keyword>
<dbReference type="OrthoDB" id="292964at2759"/>
<dbReference type="PROSITE" id="PS00973">
    <property type="entry name" value="USP_2"/>
    <property type="match status" value="1"/>
</dbReference>
<keyword evidence="5" id="KW-0833">Ubl conjugation pathway</keyword>
<dbReference type="EMBL" id="QEAP01000052">
    <property type="protein sequence ID" value="TPX76260.1"/>
    <property type="molecule type" value="Genomic_DNA"/>
</dbReference>
<dbReference type="SUPFAM" id="SSF54001">
    <property type="entry name" value="Cysteine proteinases"/>
    <property type="match status" value="1"/>
</dbReference>
<dbReference type="GO" id="GO:0016579">
    <property type="term" value="P:protein deubiquitination"/>
    <property type="evidence" value="ECO:0007669"/>
    <property type="project" value="InterPro"/>
</dbReference>
<organism evidence="10 11">
    <name type="scientific">Chytriomyces confervae</name>
    <dbReference type="NCBI Taxonomy" id="246404"/>
    <lineage>
        <taxon>Eukaryota</taxon>
        <taxon>Fungi</taxon>
        <taxon>Fungi incertae sedis</taxon>
        <taxon>Chytridiomycota</taxon>
        <taxon>Chytridiomycota incertae sedis</taxon>
        <taxon>Chytridiomycetes</taxon>
        <taxon>Chytridiales</taxon>
        <taxon>Chytriomycetaceae</taxon>
        <taxon>Chytriomyces</taxon>
    </lineage>
</organism>
<dbReference type="CDD" id="cd02674">
    <property type="entry name" value="Peptidase_C19R"/>
    <property type="match status" value="1"/>
</dbReference>
<keyword evidence="11" id="KW-1185">Reference proteome</keyword>
<evidence type="ECO:0000256" key="3">
    <source>
        <dbReference type="ARBA" id="ARBA00012759"/>
    </source>
</evidence>